<organism evidence="2 3">
    <name type="scientific">Nonomuraea aridisoli</name>
    <dbReference type="NCBI Taxonomy" id="2070368"/>
    <lineage>
        <taxon>Bacteria</taxon>
        <taxon>Bacillati</taxon>
        <taxon>Actinomycetota</taxon>
        <taxon>Actinomycetes</taxon>
        <taxon>Streptosporangiales</taxon>
        <taxon>Streptosporangiaceae</taxon>
        <taxon>Nonomuraea</taxon>
    </lineage>
</organism>
<feature type="chain" id="PRO_5039454148" evidence="1">
    <location>
        <begin position="19"/>
        <end position="96"/>
    </location>
</feature>
<evidence type="ECO:0000313" key="2">
    <source>
        <dbReference type="EMBL" id="PZG07504.1"/>
    </source>
</evidence>
<sequence length="96" mass="9790">MRVVSAFSAAALIVSGFAANLSPLTDNLKTPAVVAFSLAGLTTGYGVFQQSKLHPVGMAYPGFAGHSAIDLVGVDSPLTPASRCDHLNGCTDGGRR</sequence>
<feature type="signal peptide" evidence="1">
    <location>
        <begin position="1"/>
        <end position="18"/>
    </location>
</feature>
<evidence type="ECO:0000313" key="3">
    <source>
        <dbReference type="Proteomes" id="UP000249304"/>
    </source>
</evidence>
<dbReference type="EMBL" id="POUD01000292">
    <property type="protein sequence ID" value="PZG07504.1"/>
    <property type="molecule type" value="Genomic_DNA"/>
</dbReference>
<reference evidence="2 3" key="1">
    <citation type="submission" date="2018-01" db="EMBL/GenBank/DDBJ databases">
        <title>Draft genome sequence of Nonomuraea sp. KC333.</title>
        <authorList>
            <person name="Sahin N."/>
            <person name="Saygin H."/>
            <person name="Ay H."/>
        </authorList>
    </citation>
    <scope>NUCLEOTIDE SEQUENCE [LARGE SCALE GENOMIC DNA]</scope>
    <source>
        <strain evidence="2 3">KC333</strain>
    </source>
</reference>
<accession>A0A2W2ESH0</accession>
<comment type="caution">
    <text evidence="2">The sequence shown here is derived from an EMBL/GenBank/DDBJ whole genome shotgun (WGS) entry which is preliminary data.</text>
</comment>
<keyword evidence="1" id="KW-0732">Signal</keyword>
<keyword evidence="3" id="KW-1185">Reference proteome</keyword>
<name>A0A2W2ESH0_9ACTN</name>
<dbReference type="AlphaFoldDB" id="A0A2W2ESH0"/>
<dbReference type="Proteomes" id="UP000249304">
    <property type="component" value="Unassembled WGS sequence"/>
</dbReference>
<evidence type="ECO:0000256" key="1">
    <source>
        <dbReference type="SAM" id="SignalP"/>
    </source>
</evidence>
<protein>
    <submittedName>
        <fullName evidence="2">Uncharacterized protein</fullName>
    </submittedName>
</protein>
<proteinExistence type="predicted"/>
<gene>
    <name evidence="2" type="ORF">C1J01_40530</name>
</gene>